<dbReference type="EMBL" id="CP014691">
    <property type="protein sequence ID" value="AQS87024.1"/>
    <property type="molecule type" value="Genomic_DNA"/>
</dbReference>
<proteinExistence type="predicted"/>
<protein>
    <submittedName>
        <fullName evidence="1">Uncharacterized protein</fullName>
    </submittedName>
</protein>
<dbReference type="InterPro" id="IPR009562">
    <property type="entry name" value="DUF1178"/>
</dbReference>
<dbReference type="STRING" id="320497.A0U93_02660"/>
<gene>
    <name evidence="1" type="ORF">A0U93_02660</name>
</gene>
<dbReference type="OrthoDB" id="9799894at2"/>
<reference evidence="1 2" key="1">
    <citation type="submission" date="2016-03" db="EMBL/GenBank/DDBJ databases">
        <title>Acetic acid bacteria sequencing.</title>
        <authorList>
            <person name="Brandt J."/>
            <person name="Jakob F."/>
            <person name="Vogel R.F."/>
        </authorList>
    </citation>
    <scope>NUCLEOTIDE SEQUENCE [LARGE SCALE GENOMIC DNA]</scope>
    <source>
        <strain evidence="1 2">NBRC 101099</strain>
    </source>
</reference>
<dbReference type="Pfam" id="PF06676">
    <property type="entry name" value="DUF1178"/>
    <property type="match status" value="1"/>
</dbReference>
<dbReference type="Proteomes" id="UP000188604">
    <property type="component" value="Chromosome"/>
</dbReference>
<keyword evidence="2" id="KW-1185">Reference proteome</keyword>
<evidence type="ECO:0000313" key="2">
    <source>
        <dbReference type="Proteomes" id="UP000188604"/>
    </source>
</evidence>
<name>A0A1U9KMJ9_9PROT</name>
<dbReference type="KEGG" id="nch:A0U93_02660"/>
<evidence type="ECO:0000313" key="1">
    <source>
        <dbReference type="EMBL" id="AQS87024.1"/>
    </source>
</evidence>
<accession>A0A1U9KMJ9</accession>
<dbReference type="AlphaFoldDB" id="A0A1U9KMJ9"/>
<dbReference type="RefSeq" id="WP_077805993.1">
    <property type="nucleotide sequence ID" value="NZ_BJXS01000004.1"/>
</dbReference>
<sequence>MIRFKLLCAHGHEFEGWFRNAETFDVQQQARQISCPDCGDDEVRKALMAPAVASGRREPAGDVIPDRVRAVLQRVRREVEAQYDDVGEGFAEAALNRQQMAEDGKTLPSRGIYGTMTPEDRIRLDDEGVEYAAVPWVERADG</sequence>
<organism evidence="1 2">
    <name type="scientific">Neoasaia chiangmaiensis</name>
    <dbReference type="NCBI Taxonomy" id="320497"/>
    <lineage>
        <taxon>Bacteria</taxon>
        <taxon>Pseudomonadati</taxon>
        <taxon>Pseudomonadota</taxon>
        <taxon>Alphaproteobacteria</taxon>
        <taxon>Acetobacterales</taxon>
        <taxon>Acetobacteraceae</taxon>
        <taxon>Neoasaia</taxon>
    </lineage>
</organism>